<organism evidence="3 4">
    <name type="scientific">Tepidibacillus decaturensis</name>
    <dbReference type="NCBI Taxonomy" id="1413211"/>
    <lineage>
        <taxon>Bacteria</taxon>
        <taxon>Bacillati</taxon>
        <taxon>Bacillota</taxon>
        <taxon>Bacilli</taxon>
        <taxon>Bacillales</taxon>
        <taxon>Bacillaceae</taxon>
        <taxon>Tepidibacillus</taxon>
    </lineage>
</organism>
<evidence type="ECO:0000313" key="3">
    <source>
        <dbReference type="EMBL" id="KXG44516.1"/>
    </source>
</evidence>
<reference evidence="3 4" key="1">
    <citation type="submission" date="2016-02" db="EMBL/GenBank/DDBJ databases">
        <title>Draft Genome for Tepidibacillus decaturensis nov. sp. Strain Z9, an Anaerobic, Moderately Thermophilic and Heterotrophic Bacterium from Deep Subsurface of the Illinois Basin, USA.</title>
        <authorList>
            <person name="Dong Y."/>
            <person name="Chang J.Y."/>
            <person name="Sanford R."/>
            <person name="Fouke B.W."/>
        </authorList>
    </citation>
    <scope>NUCLEOTIDE SEQUENCE [LARGE SCALE GENOMIC DNA]</scope>
    <source>
        <strain evidence="3 4">Z9</strain>
    </source>
</reference>
<comment type="caution">
    <text evidence="3">The sequence shown here is derived from an EMBL/GenBank/DDBJ whole genome shotgun (WGS) entry which is preliminary data.</text>
</comment>
<evidence type="ECO:0000313" key="4">
    <source>
        <dbReference type="Proteomes" id="UP000070352"/>
    </source>
</evidence>
<feature type="domain" description="Copper amine oxidase-like N-terminal" evidence="1">
    <location>
        <begin position="689"/>
        <end position="793"/>
    </location>
</feature>
<gene>
    <name evidence="3" type="ORF">U473_11180</name>
</gene>
<dbReference type="EMBL" id="LSKU01000001">
    <property type="protein sequence ID" value="KXG44516.1"/>
    <property type="molecule type" value="Genomic_DNA"/>
</dbReference>
<accession>A0A135L6C1</accession>
<feature type="domain" description="Phosphodiester glycosidase" evidence="2">
    <location>
        <begin position="206"/>
        <end position="336"/>
    </location>
</feature>
<sequence length="795" mass="87897">MEDSTGNVKINLIEVDLKNPYIKVDTMVGIEGMTGNKQRPINMAKETGAVAAVNGDFFTLAAEGAPFGATIQNGQMITSPGYIHSKNALMIDQNGVPFIDRLDFDAEVTTEDGSKFQLYGVNKTQYNSGFRFSGNSHQNRLHMYTDKWNMKNWVGDALGEYTIVLVENGIVTQMLDNQAVDEIPNGAYLLLGHGEAQVFLKQHVRIGETIQVDFKLNPDQKWLTAIDGSTLLVDEGQKAKITYEIKGNHARTAVGYSQDKRYLYLVTAEKSKNSVGMTLDELSTFLIHRGVWKAVNLDGGGSTTMVARGLGTFNLSDVTIPQYGVEREVPNALAIFSTAPKGKLLGGQVSLPKGALQGETLTAQITRAYDEYYNPIDPKEVSVQWDVATGVQQNKENPFNFIFNQQGTFNIKSSLGQTTQTHQIKVYSKEDLKLIKIDQDIIRINTGESLKPTVTMSFTDGSKRSVDTKLLKWQLIGAKGSVQADGTVTGSEASVGMLIASYQGFSTAVPVVIGTQTEGKVIDQFDQPGIYLIQGLKGIGTGSFKSGIFTYDFGNSSDLRIVYLQYGTVGKYVRGEPAFLTLDVKGDNSGHWLRTEIRDKNGKVYYVDLAKKVDWIGWKTLTVPVPKGVAYPLTLKSIYVVHQENATDQTPNQGQLSFANLQIKEWNKAEIAEKPTLKFTLNQKQVLVGNEKKSLDQAPIIVNGRTFLPLRAFSELLGGQVNWFSSEQKAEAINDYKVLDFWLEQSYMSQNGERKALDVAPFVRNGRTMLPVRALSEGFGLYIYYDSKTQSITVN</sequence>
<dbReference type="InterPro" id="IPR036582">
    <property type="entry name" value="Mao_N_sf"/>
</dbReference>
<dbReference type="Pfam" id="PF09992">
    <property type="entry name" value="NAGPA"/>
    <property type="match status" value="1"/>
</dbReference>
<dbReference type="SUPFAM" id="SSF55383">
    <property type="entry name" value="Copper amine oxidase, domain N"/>
    <property type="match status" value="1"/>
</dbReference>
<dbReference type="PANTHER" id="PTHR40446">
    <property type="entry name" value="N-ACETYLGLUCOSAMINE-1-PHOSPHODIESTER ALPHA-N-ACETYLGLUCOSAMINIDASE"/>
    <property type="match status" value="1"/>
</dbReference>
<dbReference type="Pfam" id="PF07833">
    <property type="entry name" value="Cu_amine_oxidN1"/>
    <property type="match status" value="1"/>
</dbReference>
<dbReference type="OrthoDB" id="9809781at2"/>
<dbReference type="PANTHER" id="PTHR40446:SF2">
    <property type="entry name" value="N-ACETYLGLUCOSAMINE-1-PHOSPHODIESTER ALPHA-N-ACETYLGLUCOSAMINIDASE"/>
    <property type="match status" value="1"/>
</dbReference>
<dbReference type="Gene3D" id="3.30.457.10">
    <property type="entry name" value="Copper amine oxidase-like, N-terminal domain"/>
    <property type="match status" value="2"/>
</dbReference>
<proteinExistence type="predicted"/>
<dbReference type="AlphaFoldDB" id="A0A135L6C1"/>
<evidence type="ECO:0000259" key="1">
    <source>
        <dbReference type="Pfam" id="PF07833"/>
    </source>
</evidence>
<dbReference type="RefSeq" id="WP_068726343.1">
    <property type="nucleotide sequence ID" value="NZ_LSKU01000001.1"/>
</dbReference>
<dbReference type="Proteomes" id="UP000070352">
    <property type="component" value="Unassembled WGS sequence"/>
</dbReference>
<protein>
    <recommendedName>
        <fullName evidence="5">Copper amine oxidase</fullName>
    </recommendedName>
</protein>
<dbReference type="InterPro" id="IPR012854">
    <property type="entry name" value="Cu_amine_oxidase-like_N"/>
</dbReference>
<keyword evidence="4" id="KW-1185">Reference proteome</keyword>
<name>A0A135L6C1_9BACI</name>
<dbReference type="InterPro" id="IPR018711">
    <property type="entry name" value="NAGPA"/>
</dbReference>
<dbReference type="STRING" id="1413211.U473_11180"/>
<evidence type="ECO:0000259" key="2">
    <source>
        <dbReference type="Pfam" id="PF09992"/>
    </source>
</evidence>
<evidence type="ECO:0008006" key="5">
    <source>
        <dbReference type="Google" id="ProtNLM"/>
    </source>
</evidence>